<name>A0A3D8IRH1_9HELI</name>
<dbReference type="InterPro" id="IPR021868">
    <property type="entry name" value="Alpha_2_Macroglob_MG3"/>
</dbReference>
<keyword evidence="2" id="KW-0732">Signal</keyword>
<feature type="domain" description="Alpha-2-macroglobulin" evidence="4">
    <location>
        <begin position="1142"/>
        <end position="1231"/>
    </location>
</feature>
<dbReference type="SMART" id="SM01359">
    <property type="entry name" value="A2M_N_2"/>
    <property type="match status" value="1"/>
</dbReference>
<dbReference type="InterPro" id="IPR041203">
    <property type="entry name" value="Bact_A2M_MG5"/>
</dbReference>
<dbReference type="Pfam" id="PF07678">
    <property type="entry name" value="TED_complement"/>
    <property type="match status" value="1"/>
</dbReference>
<dbReference type="InterPro" id="IPR051802">
    <property type="entry name" value="YfhM-like"/>
</dbReference>
<dbReference type="SMART" id="SM01360">
    <property type="entry name" value="A2M"/>
    <property type="match status" value="1"/>
</dbReference>
<dbReference type="InterPro" id="IPR011626">
    <property type="entry name" value="Alpha-macroglobulin_TED"/>
</dbReference>
<dbReference type="Pfam" id="PF17962">
    <property type="entry name" value="bMG6"/>
    <property type="match status" value="1"/>
</dbReference>
<dbReference type="GO" id="GO:0004866">
    <property type="term" value="F:endopeptidase inhibitor activity"/>
    <property type="evidence" value="ECO:0007669"/>
    <property type="project" value="InterPro"/>
</dbReference>
<sequence length="1801" mass="201347">MVKVLFFLRFLFIGFFILTGSFTFYGCNSNNSEIDKLTTGEVSTIVQPYIIFKDNIVDSSNIGVFHAESFRLNNEEISARYNFINNNKMVIYFPKPLHSNTPYTLEVPMEKIAKDMKVQVKSKTIILKFKTAPTSIEVENLTFSNASPKSVKLNATIALSQTIDLNTLTKATKVQSDDGKNIPFKITEDSNSMGFALMTNEISKPKEKDINFTISFDSKMLGLRDDVKFSIPLVTESNFIVQDVKAKPGEFPSINISFSQELLKNINLKDYIKVSPAIDFSVAQAGNTIYLTGAFNTETNYSVSILKGLKSQNNKTLQETYETSIKIKDIPPSIVFSSTGVFLPQSANKKVAFKTMNVKKVQAKVTRIYPNNITQFLYDDNFVGATNNTSRSIYYNIYRIGDEVFKKDFDIENTKNTWIQNELDLSGLKDSKGVFIVELSYQKKDVAGSATNSSGEEDDYYDNVNRIGKHLVFSNIALIAQQGNDTITASALNITTNAPMNGVKISAINRKNQIVAQATTNASGDAILNLKKQEVLYLLAESQGDATLLKLSSTNVSTDGFDVGGSTFQNGIKTFIYTERGVYRPGDNLHLNAIIRNNDSPLLIDHPIYLTLTSPRGKKMLDEYTLHQISDGVYYYQFNIPKDADTGVWTAKINVGGNSFYKNFSVETIVPDRIKVAIKAEETLDIKQNKKLQFSLQGDYLFGAPASDLEYSTEMYIQKQEFHSKTYKNYIFDNASSMNYSYNDIVKGKLDSNGFTQKSFDLNNIAQINTNLRATLVAKVSEKSSRSVTTHKSILLKQYDSFVGIGRPNSTYISTKQEISLPIISIVSDDSKLLSGRKLSYKIYRNSYSWWWDYDYGSSRSIKTDSNTEVIAEGTIISQDKPVFLKHTFQERGDILIEVTDVENGSTSSISLYASEWGDPLNAKKVTALKIWSDKTEYSDRQHAKISFEGTDNAKALITLNKDGKILKRFWRNVQKGVNSFDIPIDSQLAPNAYVSVSLLQDYNTTDNDLSLRLFGVVPIMVKDSKSILTLELDAPQEVLPNSDFEVKISNAEKKQATFTLAIVDEGLLGLTDFKTPDPWDYFYAKLSLALKTFDTYDLIISKTFGKVHNILKAGGDGGDEEMSATNAKQKRDENAERFKPVVLYTAPVSTDSHGNATLKFKMPSYIGSVRVMAVASNATSIGSAQKNITVSAPVVMMPTLPRSLKVGDKFSLPIELFPTKNDIKNATIKLTAQKGLVKLNTNQVEVKFKDKTSQTIIIEGQVTNAMGVEKIDIALQTKGFNMTDSTEIDIKAINPYITSVQKQILAPNKTIQINAPKDFVIGSNKGFLNISGSPIISIDHRVRWLIHYPYGCAEQTTSSVLPQLFLDKISHAKFIDKEEIANNINAGIRRLQSFQVANGGLAYWQGDRKADVWGSNYAGHFLLLAQQNGYFVPHEFLRKWINYQINYTKSVDSVNSAQIYSLYLLALAKEAQIGVMNAIYEDNLSKLSVTDKWLLGATYKLAGKEDIAKKITNNLGITPDGSKEYYSYSYGSKLRDEAIILSAYHTIYGTTHEALLNSIATALESEAWYSTQTLGYSLMALGEIKRDSQDMQIAGLIDINKQKQEFDSMTNSLQFVLNSGNATITSKSQKDLFIGYVWEGVPLDPMPEVAKNIRITQEFLDNEGKSIDISNLTSGTSFWIRLTLSKVDQPVNVSNVAITQGLPSGWEIENLRLNNDSLPSFIVQQQINNIAYTDIRDDKIMWFFDFYDNSQNNSNVQQAYVKINVITPGEYTLPPAYAEAMYDNNYQANTKAIKIKVKAK</sequence>
<dbReference type="Proteomes" id="UP000256379">
    <property type="component" value="Unassembled WGS sequence"/>
</dbReference>
<dbReference type="InterPro" id="IPR041246">
    <property type="entry name" value="Bact_MG10"/>
</dbReference>
<comment type="similarity">
    <text evidence="1">Belongs to the protease inhibitor I39 (alpha-2-macroglobulin) family. Bacterial alpha-2-macroglobulin subfamily.</text>
</comment>
<evidence type="ECO:0000259" key="3">
    <source>
        <dbReference type="SMART" id="SM01359"/>
    </source>
</evidence>
<dbReference type="InterPro" id="IPR041462">
    <property type="entry name" value="Bact_A2M_MG6"/>
</dbReference>
<dbReference type="PANTHER" id="PTHR40094:SF1">
    <property type="entry name" value="UBIQUITIN DOMAIN-CONTAINING PROTEIN"/>
    <property type="match status" value="1"/>
</dbReference>
<dbReference type="Pfam" id="PF07703">
    <property type="entry name" value="A2M_BRD"/>
    <property type="match status" value="1"/>
</dbReference>
<dbReference type="Gene3D" id="2.60.40.1930">
    <property type="match status" value="1"/>
</dbReference>
<dbReference type="SUPFAM" id="SSF48239">
    <property type="entry name" value="Terpenoid cyclases/Protein prenyltransferases"/>
    <property type="match status" value="1"/>
</dbReference>
<evidence type="ECO:0000259" key="4">
    <source>
        <dbReference type="SMART" id="SM01360"/>
    </source>
</evidence>
<gene>
    <name evidence="5" type="ORF">CQA53_00300</name>
</gene>
<dbReference type="Pfam" id="PF01835">
    <property type="entry name" value="MG2"/>
    <property type="match status" value="1"/>
</dbReference>
<dbReference type="EMBL" id="NXLQ01000001">
    <property type="protein sequence ID" value="RDU67505.1"/>
    <property type="molecule type" value="Genomic_DNA"/>
</dbReference>
<dbReference type="InterPro" id="IPR049120">
    <property type="entry name" value="A2M_bMG2"/>
</dbReference>
<reference evidence="5 6" key="1">
    <citation type="submission" date="2018-04" db="EMBL/GenBank/DDBJ databases">
        <title>Novel Campyloabacter and Helicobacter Species and Strains.</title>
        <authorList>
            <person name="Mannion A.J."/>
            <person name="Shen Z."/>
            <person name="Fox J.G."/>
        </authorList>
    </citation>
    <scope>NUCLEOTIDE SEQUENCE [LARGE SCALE GENOMIC DNA]</scope>
    <source>
        <strain evidence="5 6">MIT 17-337</strain>
    </source>
</reference>
<evidence type="ECO:0000313" key="5">
    <source>
        <dbReference type="EMBL" id="RDU67505.1"/>
    </source>
</evidence>
<dbReference type="InterPro" id="IPR011625">
    <property type="entry name" value="A2M_N_BRD"/>
</dbReference>
<keyword evidence="6" id="KW-1185">Reference proteome</keyword>
<dbReference type="SMART" id="SM01419">
    <property type="entry name" value="Thiol-ester_cl"/>
    <property type="match status" value="1"/>
</dbReference>
<dbReference type="OrthoDB" id="9767116at2"/>
<dbReference type="PROSITE" id="PS51257">
    <property type="entry name" value="PROKAR_LIPOPROTEIN"/>
    <property type="match status" value="1"/>
</dbReference>
<dbReference type="CDD" id="cd02891">
    <property type="entry name" value="A2M_like"/>
    <property type="match status" value="1"/>
</dbReference>
<evidence type="ECO:0000313" key="6">
    <source>
        <dbReference type="Proteomes" id="UP000256379"/>
    </source>
</evidence>
<organism evidence="5 6">
    <name type="scientific">Helicobacter didelphidarum</name>
    <dbReference type="NCBI Taxonomy" id="2040648"/>
    <lineage>
        <taxon>Bacteria</taxon>
        <taxon>Pseudomonadati</taxon>
        <taxon>Campylobacterota</taxon>
        <taxon>Epsilonproteobacteria</taxon>
        <taxon>Campylobacterales</taxon>
        <taxon>Helicobacteraceae</taxon>
        <taxon>Helicobacter</taxon>
    </lineage>
</organism>
<dbReference type="GO" id="GO:0005615">
    <property type="term" value="C:extracellular space"/>
    <property type="evidence" value="ECO:0007669"/>
    <property type="project" value="InterPro"/>
</dbReference>
<proteinExistence type="inferred from homology"/>
<dbReference type="RefSeq" id="WP_115542033.1">
    <property type="nucleotide sequence ID" value="NZ_NXLQ01000001.1"/>
</dbReference>
<accession>A0A3D8IRH1</accession>
<dbReference type="InterPro" id="IPR001599">
    <property type="entry name" value="Macroglobln_a2"/>
</dbReference>
<dbReference type="Gene3D" id="1.50.10.20">
    <property type="match status" value="1"/>
</dbReference>
<dbReference type="Pfam" id="PF17972">
    <property type="entry name" value="bMG5"/>
    <property type="match status" value="1"/>
</dbReference>
<dbReference type="Pfam" id="PF17973">
    <property type="entry name" value="bMG10"/>
    <property type="match status" value="1"/>
</dbReference>
<evidence type="ECO:0000256" key="1">
    <source>
        <dbReference type="ARBA" id="ARBA00010556"/>
    </source>
</evidence>
<protein>
    <submittedName>
        <fullName evidence="5">Alpha-2-macroglobulin</fullName>
    </submittedName>
</protein>
<dbReference type="PANTHER" id="PTHR40094">
    <property type="entry name" value="ALPHA-2-MACROGLOBULIN HOMOLOG"/>
    <property type="match status" value="1"/>
</dbReference>
<comment type="caution">
    <text evidence="5">The sequence shown here is derived from an EMBL/GenBank/DDBJ whole genome shotgun (WGS) entry which is preliminary data.</text>
</comment>
<dbReference type="Pfam" id="PF00207">
    <property type="entry name" value="A2M"/>
    <property type="match status" value="1"/>
</dbReference>
<dbReference type="InterPro" id="IPR047565">
    <property type="entry name" value="Alpha-macroglob_thiol-ester_cl"/>
</dbReference>
<dbReference type="Pfam" id="PF21142">
    <property type="entry name" value="A2M_bMG2"/>
    <property type="match status" value="1"/>
</dbReference>
<dbReference type="InterPro" id="IPR008930">
    <property type="entry name" value="Terpenoid_cyclase/PrenylTrfase"/>
</dbReference>
<dbReference type="InterPro" id="IPR002890">
    <property type="entry name" value="MG2"/>
</dbReference>
<evidence type="ECO:0000256" key="2">
    <source>
        <dbReference type="ARBA" id="ARBA00022729"/>
    </source>
</evidence>
<feature type="domain" description="Alpha-2-macroglobulin bait region" evidence="3">
    <location>
        <begin position="929"/>
        <end position="1071"/>
    </location>
</feature>
<dbReference type="Pfam" id="PF11974">
    <property type="entry name" value="bMG3"/>
    <property type="match status" value="1"/>
</dbReference>